<organism evidence="2 3">
    <name type="scientific">Ambrosiozyma monospora</name>
    <name type="common">Yeast</name>
    <name type="synonym">Endomycopsis monosporus</name>
    <dbReference type="NCBI Taxonomy" id="43982"/>
    <lineage>
        <taxon>Eukaryota</taxon>
        <taxon>Fungi</taxon>
        <taxon>Dikarya</taxon>
        <taxon>Ascomycota</taxon>
        <taxon>Saccharomycotina</taxon>
        <taxon>Pichiomycetes</taxon>
        <taxon>Pichiales</taxon>
        <taxon>Pichiaceae</taxon>
        <taxon>Ambrosiozyma</taxon>
    </lineage>
</organism>
<dbReference type="PANTHER" id="PTHR33481:SF1">
    <property type="entry name" value="ENDONUCLEASE_EXONUCLEASE_PHOSPHATASE DOMAIN-CONTAINING PROTEIN-RELATED"/>
    <property type="match status" value="1"/>
</dbReference>
<proteinExistence type="predicted"/>
<feature type="domain" description="Reverse transcriptase" evidence="1">
    <location>
        <begin position="1"/>
        <end position="125"/>
    </location>
</feature>
<evidence type="ECO:0000313" key="2">
    <source>
        <dbReference type="EMBL" id="GMG40640.1"/>
    </source>
</evidence>
<dbReference type="Proteomes" id="UP001165063">
    <property type="component" value="Unassembled WGS sequence"/>
</dbReference>
<dbReference type="InterPro" id="IPR043502">
    <property type="entry name" value="DNA/RNA_pol_sf"/>
</dbReference>
<dbReference type="OrthoDB" id="4096848at2759"/>
<dbReference type="EMBL" id="BSXU01003999">
    <property type="protein sequence ID" value="GMG40640.1"/>
    <property type="molecule type" value="Genomic_DNA"/>
</dbReference>
<evidence type="ECO:0000259" key="1">
    <source>
        <dbReference type="PROSITE" id="PS50878"/>
    </source>
</evidence>
<dbReference type="InterPro" id="IPR000477">
    <property type="entry name" value="RT_dom"/>
</dbReference>
<dbReference type="AlphaFoldDB" id="A0A9W6Z1J0"/>
<protein>
    <submittedName>
        <fullName evidence="2">Unnamed protein product</fullName>
    </submittedName>
</protein>
<gene>
    <name evidence="2" type="ORF">Amon01_000636700</name>
</gene>
<dbReference type="Pfam" id="PF00078">
    <property type="entry name" value="RVT_1"/>
    <property type="match status" value="1"/>
</dbReference>
<reference evidence="2" key="1">
    <citation type="submission" date="2023-04" db="EMBL/GenBank/DDBJ databases">
        <title>Ambrosiozyma monospora NBRC 1965.</title>
        <authorList>
            <person name="Ichikawa N."/>
            <person name="Sato H."/>
            <person name="Tonouchi N."/>
        </authorList>
    </citation>
    <scope>NUCLEOTIDE SEQUENCE</scope>
    <source>
        <strain evidence="2">NBRC 1965</strain>
    </source>
</reference>
<evidence type="ECO:0000313" key="3">
    <source>
        <dbReference type="Proteomes" id="UP001165063"/>
    </source>
</evidence>
<keyword evidence="3" id="KW-1185">Reference proteome</keyword>
<name>A0A9W6Z1J0_AMBMO</name>
<sequence>MAQGNSSALMVDIQGAYDNVNFEKLTQIMRDLNFPEAMIRWTSHFTTQRTTTLVTHNNIVTKQMKVKMGIPQGSPASGLLFIIYTTLLIRSLNANCNVKSVGYMDDWTLYYTGNDFEKNTSEIEL</sequence>
<dbReference type="PROSITE" id="PS50878">
    <property type="entry name" value="RT_POL"/>
    <property type="match status" value="1"/>
</dbReference>
<comment type="caution">
    <text evidence="2">The sequence shown here is derived from an EMBL/GenBank/DDBJ whole genome shotgun (WGS) entry which is preliminary data.</text>
</comment>
<accession>A0A9W6Z1J0</accession>
<dbReference type="SUPFAM" id="SSF56672">
    <property type="entry name" value="DNA/RNA polymerases"/>
    <property type="match status" value="1"/>
</dbReference>
<dbReference type="PANTHER" id="PTHR33481">
    <property type="entry name" value="REVERSE TRANSCRIPTASE"/>
    <property type="match status" value="1"/>
</dbReference>